<keyword evidence="2" id="KW-1133">Transmembrane helix</keyword>
<organism evidence="3 4">
    <name type="scientific">Aspergillus keveii</name>
    <dbReference type="NCBI Taxonomy" id="714993"/>
    <lineage>
        <taxon>Eukaryota</taxon>
        <taxon>Fungi</taxon>
        <taxon>Dikarya</taxon>
        <taxon>Ascomycota</taxon>
        <taxon>Pezizomycotina</taxon>
        <taxon>Eurotiomycetes</taxon>
        <taxon>Eurotiomycetidae</taxon>
        <taxon>Eurotiales</taxon>
        <taxon>Aspergillaceae</taxon>
        <taxon>Aspergillus</taxon>
        <taxon>Aspergillus subgen. Nidulantes</taxon>
    </lineage>
</organism>
<keyword evidence="2" id="KW-0472">Membrane</keyword>
<name>A0ABR4G7G8_9EURO</name>
<feature type="compositionally biased region" description="Low complexity" evidence="1">
    <location>
        <begin position="16"/>
        <end position="48"/>
    </location>
</feature>
<dbReference type="Proteomes" id="UP001610563">
    <property type="component" value="Unassembled WGS sequence"/>
</dbReference>
<evidence type="ECO:0000256" key="2">
    <source>
        <dbReference type="SAM" id="Phobius"/>
    </source>
</evidence>
<sequence>MDHLLSIFSSRLQSRGSNNANSENNNGTATTITATSTTTNNNNNNNNNITMPAPVYISGLSYPNDAYASCVNLITETLPKYSREGEDLEMGILPTYTQATKGASRNKDKNLRRRCRKEPALALLFVFVCFILAGAIWASTKTSRVDGSHKG</sequence>
<feature type="transmembrane region" description="Helical" evidence="2">
    <location>
        <begin position="120"/>
        <end position="138"/>
    </location>
</feature>
<gene>
    <name evidence="3" type="ORF">BJX66DRAFT_337381</name>
</gene>
<feature type="region of interest" description="Disordered" evidence="1">
    <location>
        <begin position="14"/>
        <end position="48"/>
    </location>
</feature>
<comment type="caution">
    <text evidence="3">The sequence shown here is derived from an EMBL/GenBank/DDBJ whole genome shotgun (WGS) entry which is preliminary data.</text>
</comment>
<dbReference type="EMBL" id="JBFTWV010000039">
    <property type="protein sequence ID" value="KAL2794964.1"/>
    <property type="molecule type" value="Genomic_DNA"/>
</dbReference>
<reference evidence="3 4" key="1">
    <citation type="submission" date="2024-07" db="EMBL/GenBank/DDBJ databases">
        <title>Section-level genome sequencing and comparative genomics of Aspergillus sections Usti and Cavernicolus.</title>
        <authorList>
            <consortium name="Lawrence Berkeley National Laboratory"/>
            <person name="Nybo J.L."/>
            <person name="Vesth T.C."/>
            <person name="Theobald S."/>
            <person name="Frisvad J.C."/>
            <person name="Larsen T.O."/>
            <person name="Kjaerboelling I."/>
            <person name="Rothschild-Mancinelli K."/>
            <person name="Lyhne E.K."/>
            <person name="Kogle M.E."/>
            <person name="Barry K."/>
            <person name="Clum A."/>
            <person name="Na H."/>
            <person name="Ledsgaard L."/>
            <person name="Lin J."/>
            <person name="Lipzen A."/>
            <person name="Kuo A."/>
            <person name="Riley R."/>
            <person name="Mondo S."/>
            <person name="Labutti K."/>
            <person name="Haridas S."/>
            <person name="Pangalinan J."/>
            <person name="Salamov A.A."/>
            <person name="Simmons B.A."/>
            <person name="Magnuson J.K."/>
            <person name="Chen J."/>
            <person name="Drula E."/>
            <person name="Henrissat B."/>
            <person name="Wiebenga A."/>
            <person name="Lubbers R.J."/>
            <person name="Gomes A.C."/>
            <person name="Makela M.R."/>
            <person name="Stajich J."/>
            <person name="Grigoriev I.V."/>
            <person name="Mortensen U.H."/>
            <person name="De Vries R.P."/>
            <person name="Baker S.E."/>
            <person name="Andersen M.R."/>
        </authorList>
    </citation>
    <scope>NUCLEOTIDE SEQUENCE [LARGE SCALE GENOMIC DNA]</scope>
    <source>
        <strain evidence="3 4">CBS 209.92</strain>
    </source>
</reference>
<keyword evidence="2" id="KW-0812">Transmembrane</keyword>
<evidence type="ECO:0000313" key="4">
    <source>
        <dbReference type="Proteomes" id="UP001610563"/>
    </source>
</evidence>
<keyword evidence="4" id="KW-1185">Reference proteome</keyword>
<evidence type="ECO:0000313" key="3">
    <source>
        <dbReference type="EMBL" id="KAL2794964.1"/>
    </source>
</evidence>
<protein>
    <submittedName>
        <fullName evidence="3">Uncharacterized protein</fullName>
    </submittedName>
</protein>
<accession>A0ABR4G7G8</accession>
<evidence type="ECO:0000256" key="1">
    <source>
        <dbReference type="SAM" id="MobiDB-lite"/>
    </source>
</evidence>
<proteinExistence type="predicted"/>